<evidence type="ECO:0000313" key="3">
    <source>
        <dbReference type="EMBL" id="BCJ91615.1"/>
    </source>
</evidence>
<feature type="compositionally biased region" description="Basic and acidic residues" evidence="2">
    <location>
        <begin position="83"/>
        <end position="97"/>
    </location>
</feature>
<accession>A0A6S6QVK9</accession>
<feature type="compositionally biased region" description="Low complexity" evidence="2">
    <location>
        <begin position="266"/>
        <end position="276"/>
    </location>
</feature>
<evidence type="ECO:0008006" key="5">
    <source>
        <dbReference type="Google" id="ProtNLM"/>
    </source>
</evidence>
<feature type="region of interest" description="Disordered" evidence="2">
    <location>
        <begin position="56"/>
        <end position="125"/>
    </location>
</feature>
<feature type="region of interest" description="Disordered" evidence="2">
    <location>
        <begin position="266"/>
        <end position="286"/>
    </location>
</feature>
<evidence type="ECO:0000256" key="1">
    <source>
        <dbReference type="SAM" id="Coils"/>
    </source>
</evidence>
<organism evidence="3 4">
    <name type="scientific">Terrihabitans soli</name>
    <dbReference type="NCBI Taxonomy" id="708113"/>
    <lineage>
        <taxon>Bacteria</taxon>
        <taxon>Pseudomonadati</taxon>
        <taxon>Pseudomonadota</taxon>
        <taxon>Alphaproteobacteria</taxon>
        <taxon>Hyphomicrobiales</taxon>
        <taxon>Terrihabitans</taxon>
    </lineage>
</organism>
<dbReference type="AlphaFoldDB" id="A0A6S6QVK9"/>
<evidence type="ECO:0000313" key="4">
    <source>
        <dbReference type="Proteomes" id="UP000515317"/>
    </source>
</evidence>
<dbReference type="SUPFAM" id="SSF158791">
    <property type="entry name" value="MgtE N-terminal domain-like"/>
    <property type="match status" value="1"/>
</dbReference>
<dbReference type="RefSeq" id="WP_222875250.1">
    <property type="nucleotide sequence ID" value="NZ_AP023361.1"/>
</dbReference>
<protein>
    <recommendedName>
        <fullName evidence="5">Magnesium transporter MgtE intracellular domain-containing protein</fullName>
    </recommendedName>
</protein>
<keyword evidence="4" id="KW-1185">Reference proteome</keyword>
<proteinExistence type="predicted"/>
<gene>
    <name evidence="3" type="ORF">IZ6_23500</name>
</gene>
<dbReference type="KEGG" id="tso:IZ6_23500"/>
<name>A0A6S6QVK9_9HYPH</name>
<dbReference type="Proteomes" id="UP000515317">
    <property type="component" value="Chromosome"/>
</dbReference>
<evidence type="ECO:0000256" key="2">
    <source>
        <dbReference type="SAM" id="MobiDB-lite"/>
    </source>
</evidence>
<feature type="compositionally biased region" description="Low complexity" evidence="2">
    <location>
        <begin position="98"/>
        <end position="113"/>
    </location>
</feature>
<feature type="coiled-coil region" evidence="1">
    <location>
        <begin position="140"/>
        <end position="198"/>
    </location>
</feature>
<keyword evidence="1" id="KW-0175">Coiled coil</keyword>
<sequence>MKLRVLPLVMACAGLLLVLKAAGLVLTGHYAFEAQPVPAATAAIPIEQTYRPSAAARTGNSWNMPADGGTYDPIVTGSLPPKKPKEEKPAAEAKPAEKPAAGGHGAPAAETQPQTPPVDAVDQMQKNNPENLSSAEKALLDRLQARRQELDSRSQELDLRENLLRAAEKKIEEQLVELKAVEDRIAAAEEAKKSEEDAKLKDLVIMYENMKPKEAAAIFDVMDMKVLVEVASKMAPKKAGDVIAKMEPAVAERLTVALAKRQEAKAVAANPANSANLPKIEGQKAN</sequence>
<reference evidence="3 4" key="1">
    <citation type="submission" date="2020-08" db="EMBL/GenBank/DDBJ databases">
        <title>Genome sequence of Rhizobiales bacterium strain IZ6.</title>
        <authorList>
            <person name="Nakai R."/>
            <person name="Naganuma T."/>
        </authorList>
    </citation>
    <scope>NUCLEOTIDE SEQUENCE [LARGE SCALE GENOMIC DNA]</scope>
    <source>
        <strain evidence="3 4">IZ6</strain>
    </source>
</reference>
<dbReference type="EMBL" id="AP023361">
    <property type="protein sequence ID" value="BCJ91615.1"/>
    <property type="molecule type" value="Genomic_DNA"/>
</dbReference>